<evidence type="ECO:0000256" key="1">
    <source>
        <dbReference type="SAM" id="Phobius"/>
    </source>
</evidence>
<dbReference type="Proteomes" id="UP000295066">
    <property type="component" value="Unassembled WGS sequence"/>
</dbReference>
<dbReference type="EMBL" id="SORI01000009">
    <property type="protein sequence ID" value="TDY60181.1"/>
    <property type="molecule type" value="Genomic_DNA"/>
</dbReference>
<evidence type="ECO:0000313" key="2">
    <source>
        <dbReference type="EMBL" id="TDY60181.1"/>
    </source>
</evidence>
<name>A0A4V3HG68_9BACT</name>
<feature type="transmembrane region" description="Helical" evidence="1">
    <location>
        <begin position="121"/>
        <end position="143"/>
    </location>
</feature>
<accession>A0A4V3HG68</accession>
<organism evidence="2 3">
    <name type="scientific">Aminivibrio pyruvatiphilus</name>
    <dbReference type="NCBI Taxonomy" id="1005740"/>
    <lineage>
        <taxon>Bacteria</taxon>
        <taxon>Thermotogati</taxon>
        <taxon>Synergistota</taxon>
        <taxon>Synergistia</taxon>
        <taxon>Synergistales</taxon>
        <taxon>Aminobacteriaceae</taxon>
        <taxon>Aminivibrio</taxon>
    </lineage>
</organism>
<keyword evidence="1" id="KW-1133">Transmembrane helix</keyword>
<dbReference type="Pfam" id="PF06177">
    <property type="entry name" value="QueT"/>
    <property type="match status" value="1"/>
</dbReference>
<dbReference type="RefSeq" id="WP_133957644.1">
    <property type="nucleotide sequence ID" value="NZ_SORI01000009.1"/>
</dbReference>
<comment type="caution">
    <text evidence="2">The sequence shown here is derived from an EMBL/GenBank/DDBJ whole genome shotgun (WGS) entry which is preliminary data.</text>
</comment>
<evidence type="ECO:0000313" key="3">
    <source>
        <dbReference type="Proteomes" id="UP000295066"/>
    </source>
</evidence>
<feature type="transmembrane region" description="Helical" evidence="1">
    <location>
        <begin position="149"/>
        <end position="178"/>
    </location>
</feature>
<proteinExistence type="predicted"/>
<feature type="transmembrane region" description="Helical" evidence="1">
    <location>
        <begin position="244"/>
        <end position="266"/>
    </location>
</feature>
<gene>
    <name evidence="2" type="ORF">C8D99_10937</name>
</gene>
<keyword evidence="1" id="KW-0472">Membrane</keyword>
<reference evidence="2 3" key="1">
    <citation type="submission" date="2019-03" db="EMBL/GenBank/DDBJ databases">
        <title>Genomic Encyclopedia of Type Strains, Phase IV (KMG-IV): sequencing the most valuable type-strain genomes for metagenomic binning, comparative biology and taxonomic classification.</title>
        <authorList>
            <person name="Goeker M."/>
        </authorList>
    </citation>
    <scope>NUCLEOTIDE SEQUENCE [LARGE SCALE GENOMIC DNA]</scope>
    <source>
        <strain evidence="2 3">DSM 25964</strain>
    </source>
</reference>
<sequence>MNEVFSMWKKMKMVVLAVLCAAVYAALLIPFKGFVLIQGITEFRPASALPVAMGLLFGPAGAWGAAIGNLAGDFFGSLSAGSLFGFVGNFMFAYVPYKLWINLGLVAKPDREPDLKSKRKIAAFVIVAVLGSLACALVIAWGLDVLRMVPFAALGSIIFLNNSIPAIVLGIPMMIVLYPRIKGWNLLWTDIMNEEDIPAAGGMSGIGGILMTVSILVGMIGGFIMASAAGQAFLYRGFGAGGEVGSFGVLLVAGMGTAGLVLSCFIQSMPVKK</sequence>
<keyword evidence="1" id="KW-0812">Transmembrane</keyword>
<keyword evidence="3" id="KW-1185">Reference proteome</keyword>
<dbReference type="OrthoDB" id="1807155at2"/>
<dbReference type="AlphaFoldDB" id="A0A4V3HG68"/>
<dbReference type="InterPro" id="IPR010387">
    <property type="entry name" value="QueT"/>
</dbReference>
<feature type="transmembrane region" description="Helical" evidence="1">
    <location>
        <begin position="78"/>
        <end position="100"/>
    </location>
</feature>
<protein>
    <submittedName>
        <fullName evidence="2">Energy-coupling factor transport system substrate-specific component</fullName>
    </submittedName>
</protein>
<feature type="transmembrane region" description="Helical" evidence="1">
    <location>
        <begin position="199"/>
        <end position="224"/>
    </location>
</feature>